<dbReference type="AlphaFoldDB" id="A0A9D4JS02"/>
<reference evidence="1" key="1">
    <citation type="journal article" date="2019" name="bioRxiv">
        <title>The Genome of the Zebra Mussel, Dreissena polymorpha: A Resource for Invasive Species Research.</title>
        <authorList>
            <person name="McCartney M.A."/>
            <person name="Auch B."/>
            <person name="Kono T."/>
            <person name="Mallez S."/>
            <person name="Zhang Y."/>
            <person name="Obille A."/>
            <person name="Becker A."/>
            <person name="Abrahante J.E."/>
            <person name="Garbe J."/>
            <person name="Badalamenti J.P."/>
            <person name="Herman A."/>
            <person name="Mangelson H."/>
            <person name="Liachko I."/>
            <person name="Sullivan S."/>
            <person name="Sone E.D."/>
            <person name="Koren S."/>
            <person name="Silverstein K.A.T."/>
            <person name="Beckman K.B."/>
            <person name="Gohl D.M."/>
        </authorList>
    </citation>
    <scope>NUCLEOTIDE SEQUENCE</scope>
    <source>
        <strain evidence="1">Duluth1</strain>
        <tissue evidence="1">Whole animal</tissue>
    </source>
</reference>
<keyword evidence="2" id="KW-1185">Reference proteome</keyword>
<dbReference type="Proteomes" id="UP000828390">
    <property type="component" value="Unassembled WGS sequence"/>
</dbReference>
<sequence length="80" mass="8982">MKVRSCRKQDGAVHGDVTCKGQFMRFSAWIDVILGVFTMQFTHNSSGIMEQSLLDCHCCRVVFLYAGNDTDVVDRQAGIH</sequence>
<comment type="caution">
    <text evidence="1">The sequence shown here is derived from an EMBL/GenBank/DDBJ whole genome shotgun (WGS) entry which is preliminary data.</text>
</comment>
<dbReference type="EMBL" id="JAIWYP010000005">
    <property type="protein sequence ID" value="KAH3817912.1"/>
    <property type="molecule type" value="Genomic_DNA"/>
</dbReference>
<name>A0A9D4JS02_DREPO</name>
<gene>
    <name evidence="1" type="ORF">DPMN_119483</name>
</gene>
<proteinExistence type="predicted"/>
<organism evidence="1 2">
    <name type="scientific">Dreissena polymorpha</name>
    <name type="common">Zebra mussel</name>
    <name type="synonym">Mytilus polymorpha</name>
    <dbReference type="NCBI Taxonomy" id="45954"/>
    <lineage>
        <taxon>Eukaryota</taxon>
        <taxon>Metazoa</taxon>
        <taxon>Spiralia</taxon>
        <taxon>Lophotrochozoa</taxon>
        <taxon>Mollusca</taxon>
        <taxon>Bivalvia</taxon>
        <taxon>Autobranchia</taxon>
        <taxon>Heteroconchia</taxon>
        <taxon>Euheterodonta</taxon>
        <taxon>Imparidentia</taxon>
        <taxon>Neoheterodontei</taxon>
        <taxon>Myida</taxon>
        <taxon>Dreissenoidea</taxon>
        <taxon>Dreissenidae</taxon>
        <taxon>Dreissena</taxon>
    </lineage>
</organism>
<protein>
    <submittedName>
        <fullName evidence="1">Uncharacterized protein</fullName>
    </submittedName>
</protein>
<evidence type="ECO:0000313" key="2">
    <source>
        <dbReference type="Proteomes" id="UP000828390"/>
    </source>
</evidence>
<reference evidence="1" key="2">
    <citation type="submission" date="2020-11" db="EMBL/GenBank/DDBJ databases">
        <authorList>
            <person name="McCartney M.A."/>
            <person name="Auch B."/>
            <person name="Kono T."/>
            <person name="Mallez S."/>
            <person name="Becker A."/>
            <person name="Gohl D.M."/>
            <person name="Silverstein K.A.T."/>
            <person name="Koren S."/>
            <person name="Bechman K.B."/>
            <person name="Herman A."/>
            <person name="Abrahante J.E."/>
            <person name="Garbe J."/>
        </authorList>
    </citation>
    <scope>NUCLEOTIDE SEQUENCE</scope>
    <source>
        <strain evidence="1">Duluth1</strain>
        <tissue evidence="1">Whole animal</tissue>
    </source>
</reference>
<accession>A0A9D4JS02</accession>
<evidence type="ECO:0000313" key="1">
    <source>
        <dbReference type="EMBL" id="KAH3817912.1"/>
    </source>
</evidence>